<evidence type="ECO:0000259" key="4">
    <source>
        <dbReference type="Pfam" id="PF13407"/>
    </source>
</evidence>
<dbReference type="InterPro" id="IPR025997">
    <property type="entry name" value="SBP_2_dom"/>
</dbReference>
<dbReference type="AlphaFoldDB" id="A0A1L9QRH0"/>
<proteinExistence type="inferred from homology"/>
<keyword evidence="3" id="KW-0732">Signal</keyword>
<dbReference type="GO" id="GO:0030246">
    <property type="term" value="F:carbohydrate binding"/>
    <property type="evidence" value="ECO:0007669"/>
    <property type="project" value="UniProtKB-ARBA"/>
</dbReference>
<evidence type="ECO:0000256" key="2">
    <source>
        <dbReference type="ARBA" id="ARBA00007639"/>
    </source>
</evidence>
<dbReference type="Pfam" id="PF13407">
    <property type="entry name" value="Peripla_BP_4"/>
    <property type="match status" value="1"/>
</dbReference>
<dbReference type="EMBL" id="MLAW01000020">
    <property type="protein sequence ID" value="OJJ25177.1"/>
    <property type="molecule type" value="Genomic_DNA"/>
</dbReference>
<evidence type="ECO:0000256" key="1">
    <source>
        <dbReference type="ARBA" id="ARBA00004196"/>
    </source>
</evidence>
<accession>A0A1L9QRH0</accession>
<sequence length="389" mass="42007">MLKSYPDKASAKPGFLFLQGILFFFIFTFVLPGCQSQPEEPIAQESATTHSDGTGIVTGDTSDMKIALSMSFLDRSTYRTTSVEAFEKAARQAKKQGLLAEYVVLDAERSTEKQIKQVQQLVDEGYNAIVMEAASVTALNPAVRSACEAGVIIIGAGNTLSEPCAYNITNVWNDYGALQATYLGNRLKQGNLLEVRGLKGASADSDISASLRAGLMTFPDLNIVASVYGSWTQEIAREEVEKILPSLPSIDAVVTQGGDGYGVAQAFAATDRPLPIILMGNRYKELKWWQEQRDANGYQTVSAAGTPGATGAAVWIAQQISAGKEVPKFLELPLLIVDETTLDAWLAVTPENRVADAEYTLEWIVKLIDAHIAGDPLPPNPIPEMVPES</sequence>
<comment type="subcellular location">
    <subcellularLocation>
        <location evidence="1">Cell envelope</location>
    </subcellularLocation>
</comment>
<dbReference type="STRING" id="1925591.BI308_12560"/>
<gene>
    <name evidence="5" type="ORF">BI308_12560</name>
</gene>
<name>A0A1L9QRH0_9CYAN</name>
<organism evidence="5 6">
    <name type="scientific">Roseofilum reptotaenium AO1-A</name>
    <dbReference type="NCBI Taxonomy" id="1925591"/>
    <lineage>
        <taxon>Bacteria</taxon>
        <taxon>Bacillati</taxon>
        <taxon>Cyanobacteriota</taxon>
        <taxon>Cyanophyceae</taxon>
        <taxon>Desertifilales</taxon>
        <taxon>Desertifilaceae</taxon>
        <taxon>Roseofilum</taxon>
    </lineage>
</organism>
<dbReference type="Gene3D" id="3.40.50.2300">
    <property type="match status" value="2"/>
</dbReference>
<dbReference type="GO" id="GO:0030313">
    <property type="term" value="C:cell envelope"/>
    <property type="evidence" value="ECO:0007669"/>
    <property type="project" value="UniProtKB-SubCell"/>
</dbReference>
<keyword evidence="6" id="KW-1185">Reference proteome</keyword>
<evidence type="ECO:0000313" key="5">
    <source>
        <dbReference type="EMBL" id="OJJ25177.1"/>
    </source>
</evidence>
<dbReference type="CDD" id="cd19997">
    <property type="entry name" value="PBP1_ABC_sugar_binding-like"/>
    <property type="match status" value="1"/>
</dbReference>
<evidence type="ECO:0000313" key="6">
    <source>
        <dbReference type="Proteomes" id="UP000183940"/>
    </source>
</evidence>
<dbReference type="SUPFAM" id="SSF53822">
    <property type="entry name" value="Periplasmic binding protein-like I"/>
    <property type="match status" value="1"/>
</dbReference>
<comment type="caution">
    <text evidence="5">The sequence shown here is derived from an EMBL/GenBank/DDBJ whole genome shotgun (WGS) entry which is preliminary data.</text>
</comment>
<evidence type="ECO:0000256" key="3">
    <source>
        <dbReference type="ARBA" id="ARBA00022729"/>
    </source>
</evidence>
<dbReference type="PANTHER" id="PTHR46847">
    <property type="entry name" value="D-ALLOSE-BINDING PERIPLASMIC PROTEIN-RELATED"/>
    <property type="match status" value="1"/>
</dbReference>
<dbReference type="InterPro" id="IPR028082">
    <property type="entry name" value="Peripla_BP_I"/>
</dbReference>
<feature type="domain" description="Periplasmic binding protein" evidence="4">
    <location>
        <begin position="66"/>
        <end position="325"/>
    </location>
</feature>
<dbReference type="PANTHER" id="PTHR46847:SF1">
    <property type="entry name" value="D-ALLOSE-BINDING PERIPLASMIC PROTEIN-RELATED"/>
    <property type="match status" value="1"/>
</dbReference>
<comment type="similarity">
    <text evidence="2">Belongs to the bacterial solute-binding protein 2 family.</text>
</comment>
<dbReference type="Proteomes" id="UP000183940">
    <property type="component" value="Unassembled WGS sequence"/>
</dbReference>
<protein>
    <recommendedName>
        <fullName evidence="4">Periplasmic binding protein domain-containing protein</fullName>
    </recommendedName>
</protein>
<reference evidence="5" key="1">
    <citation type="submission" date="2016-10" db="EMBL/GenBank/DDBJ databases">
        <title>CRISPR-Cas defence system in Roseofilum reptotaenium: evidence of a bacteriophage-cyanobacterium arms race in the coral black band disease.</title>
        <authorList>
            <person name="Buerger P."/>
            <person name="Wood-Charlson E.M."/>
            <person name="Weynberg K.D."/>
            <person name="Willis B."/>
            <person name="Van Oppen M.J."/>
        </authorList>
    </citation>
    <scope>NUCLEOTIDE SEQUENCE [LARGE SCALE GENOMIC DNA]</scope>
    <source>
        <strain evidence="5">AO1-A</strain>
    </source>
</reference>